<dbReference type="EMBL" id="BPVZ01000092">
    <property type="protein sequence ID" value="GKV31745.1"/>
    <property type="molecule type" value="Genomic_DNA"/>
</dbReference>
<reference evidence="3 4" key="1">
    <citation type="journal article" date="2021" name="Commun. Biol.">
        <title>The genome of Shorea leprosula (Dipterocarpaceae) highlights the ecological relevance of drought in aseasonal tropical rainforests.</title>
        <authorList>
            <person name="Ng K.K.S."/>
            <person name="Kobayashi M.J."/>
            <person name="Fawcett J.A."/>
            <person name="Hatakeyama M."/>
            <person name="Paape T."/>
            <person name="Ng C.H."/>
            <person name="Ang C.C."/>
            <person name="Tnah L.H."/>
            <person name="Lee C.T."/>
            <person name="Nishiyama T."/>
            <person name="Sese J."/>
            <person name="O'Brien M.J."/>
            <person name="Copetti D."/>
            <person name="Mohd Noor M.I."/>
            <person name="Ong R.C."/>
            <person name="Putra M."/>
            <person name="Sireger I.Z."/>
            <person name="Indrioko S."/>
            <person name="Kosugi Y."/>
            <person name="Izuno A."/>
            <person name="Isagi Y."/>
            <person name="Lee S.L."/>
            <person name="Shimizu K.K."/>
        </authorList>
    </citation>
    <scope>NUCLEOTIDE SEQUENCE [LARGE SCALE GENOMIC DNA]</scope>
    <source>
        <strain evidence="3">214</strain>
    </source>
</reference>
<evidence type="ECO:0000313" key="4">
    <source>
        <dbReference type="Proteomes" id="UP001054252"/>
    </source>
</evidence>
<evidence type="ECO:0000313" key="3">
    <source>
        <dbReference type="EMBL" id="GKV31745.1"/>
    </source>
</evidence>
<gene>
    <name evidence="3" type="ORF">SLEP1_g40413</name>
</gene>
<feature type="domain" description="DUF4218" evidence="2">
    <location>
        <begin position="46"/>
        <end position="111"/>
    </location>
</feature>
<dbReference type="PANTHER" id="PTHR48258">
    <property type="entry name" value="DUF4218 DOMAIN-CONTAINING PROTEIN-RELATED"/>
    <property type="match status" value="1"/>
</dbReference>
<feature type="region of interest" description="Disordered" evidence="1">
    <location>
        <begin position="138"/>
        <end position="184"/>
    </location>
</feature>
<feature type="compositionally biased region" description="Acidic residues" evidence="1">
    <location>
        <begin position="173"/>
        <end position="184"/>
    </location>
</feature>
<accession>A0AAV5L3P7</accession>
<evidence type="ECO:0000259" key="2">
    <source>
        <dbReference type="Pfam" id="PF13960"/>
    </source>
</evidence>
<keyword evidence="4" id="KW-1185">Reference proteome</keyword>
<name>A0AAV5L3P7_9ROSI</name>
<organism evidence="3 4">
    <name type="scientific">Rubroshorea leprosula</name>
    <dbReference type="NCBI Taxonomy" id="152421"/>
    <lineage>
        <taxon>Eukaryota</taxon>
        <taxon>Viridiplantae</taxon>
        <taxon>Streptophyta</taxon>
        <taxon>Embryophyta</taxon>
        <taxon>Tracheophyta</taxon>
        <taxon>Spermatophyta</taxon>
        <taxon>Magnoliopsida</taxon>
        <taxon>eudicotyledons</taxon>
        <taxon>Gunneridae</taxon>
        <taxon>Pentapetalae</taxon>
        <taxon>rosids</taxon>
        <taxon>malvids</taxon>
        <taxon>Malvales</taxon>
        <taxon>Dipterocarpaceae</taxon>
        <taxon>Rubroshorea</taxon>
    </lineage>
</organism>
<evidence type="ECO:0000256" key="1">
    <source>
        <dbReference type="SAM" id="MobiDB-lite"/>
    </source>
</evidence>
<sequence length="289" mass="33531">MSSYLSMAEGIEIPRWHLLPIAFRDFLIDEVWGPLTKISSFFRALTALIIQVSNMTMWEEKIVETICNCKLEKVFPLAFFHSMEHLPIHLPYKAKVGGPVQFRWMYPFKRKGWLAASSQGGEQVVISEVMQLPYVAGEECVGEDDDEKEEFDGTETSEEEQEQPTITQRPLDDDQYPSDDATMEEDIEERNLEAELDVEFVVLDPELDAQLEEELSRAILKTECGMDKGDDAPANPSQRKLFSLNRRGTFSHERFGRIATVIWKYLNDEPVFFWSSWLEEKKRVAWENF</sequence>
<proteinExistence type="predicted"/>
<feature type="compositionally biased region" description="Acidic residues" evidence="1">
    <location>
        <begin position="140"/>
        <end position="162"/>
    </location>
</feature>
<dbReference type="Proteomes" id="UP001054252">
    <property type="component" value="Unassembled WGS sequence"/>
</dbReference>
<dbReference type="PANTHER" id="PTHR48258:SF3">
    <property type="entry name" value="FK506-BINDING PROTEIN 4-LIKE ISOFORM X1"/>
    <property type="match status" value="1"/>
</dbReference>
<protein>
    <recommendedName>
        <fullName evidence="2">DUF4218 domain-containing protein</fullName>
    </recommendedName>
</protein>
<dbReference type="Pfam" id="PF13960">
    <property type="entry name" value="DUF4218"/>
    <property type="match status" value="1"/>
</dbReference>
<dbReference type="AlphaFoldDB" id="A0AAV5L3P7"/>
<comment type="caution">
    <text evidence="3">The sequence shown here is derived from an EMBL/GenBank/DDBJ whole genome shotgun (WGS) entry which is preliminary data.</text>
</comment>
<dbReference type="InterPro" id="IPR025452">
    <property type="entry name" value="DUF4218"/>
</dbReference>